<organism evidence="2 3">
    <name type="scientific">Burkholderia thailandensis</name>
    <dbReference type="NCBI Taxonomy" id="57975"/>
    <lineage>
        <taxon>Bacteria</taxon>
        <taxon>Pseudomonadati</taxon>
        <taxon>Pseudomonadota</taxon>
        <taxon>Betaproteobacteria</taxon>
        <taxon>Burkholderiales</taxon>
        <taxon>Burkholderiaceae</taxon>
        <taxon>Burkholderia</taxon>
        <taxon>pseudomallei group</taxon>
    </lineage>
</organism>
<dbReference type="AlphaFoldDB" id="A0AAW9CY42"/>
<feature type="compositionally biased region" description="Low complexity" evidence="1">
    <location>
        <begin position="31"/>
        <end position="41"/>
    </location>
</feature>
<gene>
    <name evidence="2" type="ORF">C7S16_0541</name>
</gene>
<accession>A0AAW9CY42</accession>
<comment type="caution">
    <text evidence="2">The sequence shown here is derived from an EMBL/GenBank/DDBJ whole genome shotgun (WGS) entry which is preliminary data.</text>
</comment>
<evidence type="ECO:0000313" key="3">
    <source>
        <dbReference type="Proteomes" id="UP001272137"/>
    </source>
</evidence>
<sequence>MATVDFDVEAASTAGRADRVGAGAPERRARAASQSRISGAA</sequence>
<evidence type="ECO:0000256" key="1">
    <source>
        <dbReference type="SAM" id="MobiDB-lite"/>
    </source>
</evidence>
<evidence type="ECO:0000313" key="2">
    <source>
        <dbReference type="EMBL" id="MDW9255524.1"/>
    </source>
</evidence>
<dbReference type="Proteomes" id="UP001272137">
    <property type="component" value="Unassembled WGS sequence"/>
</dbReference>
<reference evidence="2" key="1">
    <citation type="submission" date="2018-08" db="EMBL/GenBank/DDBJ databases">
        <title>Identification of Burkholderia cepacia strains that express a Burkholderia pseudomallei-like capsular polysaccharide.</title>
        <authorList>
            <person name="Burtnick M.N."/>
            <person name="Vongsouvath M."/>
            <person name="Newton P."/>
            <person name="Wuthiekanun V."/>
            <person name="Limmathurotsakul D."/>
            <person name="Brett P.J."/>
            <person name="Chantratita N."/>
            <person name="Dance D.A."/>
        </authorList>
    </citation>
    <scope>NUCLEOTIDE SEQUENCE</scope>
    <source>
        <strain evidence="2">SBXCC001</strain>
    </source>
</reference>
<name>A0AAW9CY42_BURTH</name>
<dbReference type="EMBL" id="QXCT01000002">
    <property type="protein sequence ID" value="MDW9255524.1"/>
    <property type="molecule type" value="Genomic_DNA"/>
</dbReference>
<proteinExistence type="predicted"/>
<feature type="region of interest" description="Disordered" evidence="1">
    <location>
        <begin position="1"/>
        <end position="41"/>
    </location>
</feature>
<protein>
    <submittedName>
        <fullName evidence="2">Uncharacterized protein</fullName>
    </submittedName>
</protein>